<dbReference type="Pfam" id="PF05139">
    <property type="entry name" value="Erythro_esteras"/>
    <property type="match status" value="1"/>
</dbReference>
<dbReference type="Gene3D" id="3.40.1660.10">
    <property type="entry name" value="EreA-like (biosynthetic domain)"/>
    <property type="match status" value="1"/>
</dbReference>
<dbReference type="PIRSF" id="PIRSF000880">
    <property type="entry name" value="Eryth_est"/>
    <property type="match status" value="1"/>
</dbReference>
<protein>
    <submittedName>
        <fullName evidence="1">Erythromycin esterase family protein</fullName>
    </submittedName>
</protein>
<comment type="caution">
    <text evidence="1">The sequence shown here is derived from an EMBL/GenBank/DDBJ whole genome shotgun (WGS) entry which is preliminary data.</text>
</comment>
<dbReference type="Gene3D" id="3.30.1870.10">
    <property type="entry name" value="EreA-like, domain 2"/>
    <property type="match status" value="1"/>
</dbReference>
<evidence type="ECO:0000313" key="2">
    <source>
        <dbReference type="Proteomes" id="UP001166784"/>
    </source>
</evidence>
<name>A0ABS9SVG3_9ACTN</name>
<accession>A0ABS9SVG3</accession>
<organism evidence="1 2">
    <name type="scientific">Streptomyces marispadix</name>
    <dbReference type="NCBI Taxonomy" id="2922868"/>
    <lineage>
        <taxon>Bacteria</taxon>
        <taxon>Bacillati</taxon>
        <taxon>Actinomycetota</taxon>
        <taxon>Actinomycetes</taxon>
        <taxon>Kitasatosporales</taxon>
        <taxon>Streptomycetaceae</taxon>
        <taxon>Streptomyces</taxon>
    </lineage>
</organism>
<dbReference type="Gene3D" id="1.20.1440.30">
    <property type="entry name" value="Biosynthetic Protein domain"/>
    <property type="match status" value="1"/>
</dbReference>
<dbReference type="CDD" id="cd14728">
    <property type="entry name" value="Ere-like"/>
    <property type="match status" value="1"/>
</dbReference>
<dbReference type="InterPro" id="IPR016273">
    <property type="entry name" value="Emycin_Estase_proteobac"/>
</dbReference>
<dbReference type="PANTHER" id="PTHR31299">
    <property type="entry name" value="ESTERASE, PUTATIVE (AFU_ORTHOLOGUE AFUA_1G05850)-RELATED"/>
    <property type="match status" value="1"/>
</dbReference>
<dbReference type="Proteomes" id="UP001166784">
    <property type="component" value="Unassembled WGS sequence"/>
</dbReference>
<reference evidence="1" key="1">
    <citation type="submission" date="2022-03" db="EMBL/GenBank/DDBJ databases">
        <authorList>
            <person name="Santos J.D.N."/>
            <person name="Kallscheuer N."/>
            <person name="Jogler C."/>
            <person name="Lage O.M."/>
        </authorList>
    </citation>
    <scope>NUCLEOTIDE SEQUENCE</scope>
    <source>
        <strain evidence="1">M600PL45_2</strain>
    </source>
</reference>
<dbReference type="InterPro" id="IPR052036">
    <property type="entry name" value="Hydrolase/PRTase-associated"/>
</dbReference>
<dbReference type="PANTHER" id="PTHR31299:SF0">
    <property type="entry name" value="ESTERASE, PUTATIVE (AFU_ORTHOLOGUE AFUA_1G05850)-RELATED"/>
    <property type="match status" value="1"/>
</dbReference>
<evidence type="ECO:0000313" key="1">
    <source>
        <dbReference type="EMBL" id="MCH6160269.1"/>
    </source>
</evidence>
<keyword evidence="2" id="KW-1185">Reference proteome</keyword>
<dbReference type="RefSeq" id="WP_241058326.1">
    <property type="nucleotide sequence ID" value="NZ_JAKWJU010000002.1"/>
</dbReference>
<sequence length="429" mass="45477">MNTTPAVVPTAWTRQHTHTLAGLDVHAGLDGLEPLRKIVGDARVVAIGEGAHFVREFSQVRQRVLRFLAERCGFTVFAFEYSFAAADDLDAWLHGRDDRPLAQVSPAAAEWGAADLMAWLREHNTTGPAPLRFAGVDVPEAGGALRPVLEPLADLLAVADPESEALARRAVTISDEFLSGLGSGAAAAPAWAGLPTASQDELTALLARLELRLSAIEPLMTDRAPSGLVRRAERLLAGARATDYMFGAANDLGSAKGKTADLSVRDRYMAETLAWHLSEAGPEARVVIAAHNNHIQKTANVFNGQITALPMGQHLAGLLGTDYVSVAVTHTARAVPEMIPDPSMPVGFRLQEVPAAEPVPGSIEHALEQTGLAGQATLTDLRQAPRDARGESLLGGIRTQSGVMLTDLTAAFDAVVSVPTVTRDLTVSF</sequence>
<gene>
    <name evidence="1" type="ORF">MMA15_07505</name>
</gene>
<reference evidence="1" key="2">
    <citation type="journal article" date="2023" name="Int. J. Syst. Evol. Microbiol.">
        <title>Streptomyces marispadix sp. nov., isolated from marine beach sediment of the Northern Coast of Portugal.</title>
        <authorList>
            <person name="dos Santos J.D.N."/>
            <person name="Vitorino I.R."/>
            <person name="Kallscheuer N."/>
            <person name="Srivastava A."/>
            <person name="Krautwurst S."/>
            <person name="Marz M."/>
            <person name="Jogler C."/>
            <person name="Lobo Da Cunha A."/>
            <person name="Catita J."/>
            <person name="Goncalves H."/>
            <person name="Gonzalez I."/>
            <person name="Reyes F."/>
            <person name="Lage O.M."/>
        </authorList>
    </citation>
    <scope>NUCLEOTIDE SEQUENCE</scope>
    <source>
        <strain evidence="1">M600PL45_2</strain>
    </source>
</reference>
<dbReference type="SUPFAM" id="SSF159501">
    <property type="entry name" value="EreA/ChaN-like"/>
    <property type="match status" value="1"/>
</dbReference>
<proteinExistence type="predicted"/>
<dbReference type="InterPro" id="IPR007815">
    <property type="entry name" value="Emycin_Estase"/>
</dbReference>
<dbReference type="EMBL" id="JAKWJU010000002">
    <property type="protein sequence ID" value="MCH6160269.1"/>
    <property type="molecule type" value="Genomic_DNA"/>
</dbReference>